<organism evidence="2 3">
    <name type="scientific">Polycladospora coralii</name>
    <dbReference type="NCBI Taxonomy" id="2771432"/>
    <lineage>
        <taxon>Bacteria</taxon>
        <taxon>Bacillati</taxon>
        <taxon>Bacillota</taxon>
        <taxon>Bacilli</taxon>
        <taxon>Bacillales</taxon>
        <taxon>Thermoactinomycetaceae</taxon>
        <taxon>Polycladospora</taxon>
    </lineage>
</organism>
<dbReference type="PANTHER" id="PTHR31446">
    <property type="entry name" value="ACID PHOSPHATASE/VANADIUM-DEPENDENT HALOPEROXIDASE-RELATED PROTEIN"/>
    <property type="match status" value="1"/>
</dbReference>
<feature type="transmembrane region" description="Helical" evidence="1">
    <location>
        <begin position="9"/>
        <end position="28"/>
    </location>
</feature>
<sequence length="161" mass="18090">MLDQLLNNFPLWTALLAIFLAQFLKVPWNYTVSKKWDWNWILSSGGMPSGHTSAVTSLATSIGLTKGWDSSSFAIAMILGIIVMYDATGVRRQAGMHAQILNQLVNDFTTLVNELKNLKESPSKETTVKLKEILGHQPIEVFTGAWFGISIALLLYWIWYL</sequence>
<feature type="transmembrane region" description="Helical" evidence="1">
    <location>
        <begin position="70"/>
        <end position="87"/>
    </location>
</feature>
<dbReference type="CDD" id="cd01610">
    <property type="entry name" value="PAP2_like"/>
    <property type="match status" value="1"/>
</dbReference>
<dbReference type="InterPro" id="IPR003832">
    <property type="entry name" value="DUF212"/>
</dbReference>
<dbReference type="Pfam" id="PF02681">
    <property type="entry name" value="DUF212"/>
    <property type="match status" value="1"/>
</dbReference>
<comment type="caution">
    <text evidence="2">The sequence shown here is derived from an EMBL/GenBank/DDBJ whole genome shotgun (WGS) entry which is preliminary data.</text>
</comment>
<dbReference type="AlphaFoldDB" id="A0A926NCI3"/>
<evidence type="ECO:0000313" key="2">
    <source>
        <dbReference type="EMBL" id="MBD1370908.1"/>
    </source>
</evidence>
<dbReference type="EMBL" id="JACXAH010000002">
    <property type="protein sequence ID" value="MBD1370908.1"/>
    <property type="molecule type" value="Genomic_DNA"/>
</dbReference>
<keyword evidence="3" id="KW-1185">Reference proteome</keyword>
<dbReference type="Proteomes" id="UP000661691">
    <property type="component" value="Unassembled WGS sequence"/>
</dbReference>
<evidence type="ECO:0000313" key="3">
    <source>
        <dbReference type="Proteomes" id="UP000661691"/>
    </source>
</evidence>
<protein>
    <submittedName>
        <fullName evidence="2">Divergent PAP2 family protein</fullName>
    </submittedName>
</protein>
<keyword evidence="1" id="KW-0812">Transmembrane</keyword>
<evidence type="ECO:0000256" key="1">
    <source>
        <dbReference type="SAM" id="Phobius"/>
    </source>
</evidence>
<keyword evidence="1" id="KW-1133">Transmembrane helix</keyword>
<dbReference type="PANTHER" id="PTHR31446:SF29">
    <property type="entry name" value="ACID PHOSPHATASE_VANADIUM-DEPENDENT HALOPEROXIDASE-RELATED PROTEIN"/>
    <property type="match status" value="1"/>
</dbReference>
<keyword evidence="1" id="KW-0472">Membrane</keyword>
<name>A0A926NCI3_9BACL</name>
<accession>A0A926NCI3</accession>
<dbReference type="RefSeq" id="WP_191139188.1">
    <property type="nucleotide sequence ID" value="NZ_JACXAG020000002.1"/>
</dbReference>
<feature type="transmembrane region" description="Helical" evidence="1">
    <location>
        <begin position="139"/>
        <end position="159"/>
    </location>
</feature>
<proteinExistence type="predicted"/>
<reference evidence="2" key="1">
    <citation type="submission" date="2020-09" db="EMBL/GenBank/DDBJ databases">
        <title>A novel bacterium of genus Hazenella, isolated from South China Sea.</title>
        <authorList>
            <person name="Huang H."/>
            <person name="Mo K."/>
            <person name="Hu Y."/>
        </authorList>
    </citation>
    <scope>NUCLEOTIDE SEQUENCE</scope>
    <source>
        <strain evidence="2">IB182357</strain>
    </source>
</reference>
<gene>
    <name evidence="2" type="ORF">IC620_00840</name>
</gene>